<accession>A0A1E5VYG0</accession>
<evidence type="ECO:0000313" key="1">
    <source>
        <dbReference type="EMBL" id="OEL30138.1"/>
    </source>
</evidence>
<keyword evidence="2" id="KW-1185">Reference proteome</keyword>
<dbReference type="OrthoDB" id="664281at2759"/>
<dbReference type="InterPro" id="IPR032675">
    <property type="entry name" value="LRR_dom_sf"/>
</dbReference>
<organism evidence="1 2">
    <name type="scientific">Dichanthelium oligosanthes</name>
    <dbReference type="NCBI Taxonomy" id="888268"/>
    <lineage>
        <taxon>Eukaryota</taxon>
        <taxon>Viridiplantae</taxon>
        <taxon>Streptophyta</taxon>
        <taxon>Embryophyta</taxon>
        <taxon>Tracheophyta</taxon>
        <taxon>Spermatophyta</taxon>
        <taxon>Magnoliopsida</taxon>
        <taxon>Liliopsida</taxon>
        <taxon>Poales</taxon>
        <taxon>Poaceae</taxon>
        <taxon>PACMAD clade</taxon>
        <taxon>Panicoideae</taxon>
        <taxon>Panicodae</taxon>
        <taxon>Paniceae</taxon>
        <taxon>Dichantheliinae</taxon>
        <taxon>Dichanthelium</taxon>
    </lineage>
</organism>
<feature type="non-terminal residue" evidence="1">
    <location>
        <position position="1"/>
    </location>
</feature>
<name>A0A1E5VYG0_9POAL</name>
<dbReference type="Proteomes" id="UP000095767">
    <property type="component" value="Unassembled WGS sequence"/>
</dbReference>
<dbReference type="EMBL" id="LWDX02026240">
    <property type="protein sequence ID" value="OEL30138.1"/>
    <property type="molecule type" value="Genomic_DNA"/>
</dbReference>
<dbReference type="AlphaFoldDB" id="A0A1E5VYG0"/>
<comment type="caution">
    <text evidence="1">The sequence shown here is derived from an EMBL/GenBank/DDBJ whole genome shotgun (WGS) entry which is preliminary data.</text>
</comment>
<reference evidence="1 2" key="1">
    <citation type="submission" date="2016-09" db="EMBL/GenBank/DDBJ databases">
        <title>The draft genome of Dichanthelium oligosanthes: A C3 panicoid grass species.</title>
        <authorList>
            <person name="Studer A.J."/>
            <person name="Schnable J.C."/>
            <person name="Brutnell T.P."/>
        </authorList>
    </citation>
    <scope>NUCLEOTIDE SEQUENCE [LARGE SCALE GENOMIC DNA]</scope>
    <source>
        <strain evidence="2">cv. Kellogg 1175</strain>
        <tissue evidence="1">Leaf</tissue>
    </source>
</reference>
<sequence length="88" mass="10208">LVLELSGYQGSTMLCSARGFSRLQKLALYYFNSHEWRMPVGAMPRLSQLKLYRCRNMKKLPEGLLHRPSLKVGNRFPPLLPLVIFFLL</sequence>
<evidence type="ECO:0000313" key="2">
    <source>
        <dbReference type="Proteomes" id="UP000095767"/>
    </source>
</evidence>
<gene>
    <name evidence="1" type="ORF">BAE44_0008844</name>
</gene>
<protein>
    <submittedName>
        <fullName evidence="1">Uncharacterized protein</fullName>
    </submittedName>
</protein>
<dbReference type="Gene3D" id="3.80.10.10">
    <property type="entry name" value="Ribonuclease Inhibitor"/>
    <property type="match status" value="1"/>
</dbReference>
<proteinExistence type="predicted"/>
<dbReference type="STRING" id="888268.A0A1E5VYG0"/>